<gene>
    <name evidence="1" type="ORF">METH_17740</name>
</gene>
<dbReference type="AlphaFoldDB" id="V9VZB6"/>
<proteinExistence type="predicted"/>
<evidence type="ECO:0000313" key="2">
    <source>
        <dbReference type="Proteomes" id="UP000018780"/>
    </source>
</evidence>
<sequence length="53" mass="5781">MAFMAFMAFLVELVRILGLGICAGVRQLTPMLLAEALRHAAHLGPLVLIFTEN</sequence>
<organism evidence="1 2">
    <name type="scientific">Leisingera methylohalidivorans DSM 14336</name>
    <dbReference type="NCBI Taxonomy" id="999552"/>
    <lineage>
        <taxon>Bacteria</taxon>
        <taxon>Pseudomonadati</taxon>
        <taxon>Pseudomonadota</taxon>
        <taxon>Alphaproteobacteria</taxon>
        <taxon>Rhodobacterales</taxon>
        <taxon>Roseobacteraceae</taxon>
        <taxon>Leisingera</taxon>
    </lineage>
</organism>
<reference evidence="1 2" key="1">
    <citation type="submission" date="2013-09" db="EMBL/GenBank/DDBJ databases">
        <authorList>
            <consortium name="DOE Joint Genome Institute"/>
            <person name="Klenk H.-P."/>
            <person name="Huntemann M."/>
            <person name="Han J."/>
            <person name="Chen A."/>
            <person name="Kyrpides N."/>
            <person name="Mavromatis K."/>
            <person name="Markowitz V."/>
            <person name="Palaniappan K."/>
            <person name="Ivanova N."/>
            <person name="Schaumberg A."/>
            <person name="Pati A."/>
            <person name="Liolios K."/>
            <person name="Nordberg H.P."/>
            <person name="Cantor M.N."/>
            <person name="Hua S.X."/>
            <person name="Woyke T."/>
        </authorList>
    </citation>
    <scope>NUCLEOTIDE SEQUENCE [LARGE SCALE GENOMIC DNA]</scope>
    <source>
        <strain evidence="1 2">DSM 14336</strain>
    </source>
</reference>
<dbReference type="HOGENOM" id="CLU_3063014_0_0_5"/>
<evidence type="ECO:0000313" key="1">
    <source>
        <dbReference type="EMBL" id="AHD03258.1"/>
    </source>
</evidence>
<name>V9VZB6_9RHOB</name>
<dbReference type="KEGG" id="lmd:METH_17740"/>
<dbReference type="PATRIC" id="fig|999552.6.peg.3524"/>
<accession>V9VZB6</accession>
<dbReference type="Proteomes" id="UP000018780">
    <property type="component" value="Chromosome"/>
</dbReference>
<keyword evidence="2" id="KW-1185">Reference proteome</keyword>
<protein>
    <submittedName>
        <fullName evidence="1">Uncharacterized protein</fullName>
    </submittedName>
</protein>
<dbReference type="EMBL" id="CP006773">
    <property type="protein sequence ID" value="AHD03258.1"/>
    <property type="molecule type" value="Genomic_DNA"/>
</dbReference>